<proteinExistence type="inferred from homology"/>
<dbReference type="GO" id="GO:0004582">
    <property type="term" value="F:dolichyl-phosphate beta-D-mannosyltransferase activity"/>
    <property type="evidence" value="ECO:0007669"/>
    <property type="project" value="InterPro"/>
</dbReference>
<gene>
    <name evidence="5" type="ORF">CLV56_2967</name>
</gene>
<dbReference type="GO" id="GO:0016020">
    <property type="term" value="C:membrane"/>
    <property type="evidence" value="ECO:0007669"/>
    <property type="project" value="GOC"/>
</dbReference>
<dbReference type="FunFam" id="3.90.550.10:FF:000122">
    <property type="entry name" value="Dolichol-phosphate mannosyltransferase subunit 1"/>
    <property type="match status" value="1"/>
</dbReference>
<keyword evidence="2 5" id="KW-0328">Glycosyltransferase</keyword>
<sequence length="251" mass="27698">MRTLVVTPTYNEAETLPGVVQRILASVPSADVLVVDDGSPDGTGALADAMSVEDARVHVLHRLAKNGLGAAYLAGFAWGLQRDYDVLVEMDADGSHQPEELGRLLEAVGDGADLVLGARWVDGGAVRNWPLRRQLLSRGGNLYVRMALGLHLRDATAGYRAFRAETLRRIDLEEVASRGYTFQIDLARRTVRAGLDVREVPITFVEREAGVSKMTGDIVREAVWRVAVWGARDRTRWLRGVVSNRERTREV</sequence>
<reference evidence="5 6" key="1">
    <citation type="submission" date="2017-11" db="EMBL/GenBank/DDBJ databases">
        <title>Genomic Encyclopedia of Archaeal and Bacterial Type Strains, Phase II (KMG-II): From Individual Species to Whole Genera.</title>
        <authorList>
            <person name="Goeker M."/>
        </authorList>
    </citation>
    <scope>NUCLEOTIDE SEQUENCE [LARGE SCALE GENOMIC DNA]</scope>
    <source>
        <strain evidence="5 6">DSM 27763</strain>
    </source>
</reference>
<protein>
    <submittedName>
        <fullName evidence="5">Dolichol-phosphate mannosyltransferase</fullName>
    </submittedName>
</protein>
<dbReference type="RefSeq" id="WP_039361952.1">
    <property type="nucleotide sequence ID" value="NZ_PGEZ01000002.1"/>
</dbReference>
<dbReference type="InterPro" id="IPR039528">
    <property type="entry name" value="DPM1-like"/>
</dbReference>
<dbReference type="OrthoDB" id="9810303at2"/>
<comment type="caution">
    <text evidence="5">The sequence shown here is derived from an EMBL/GenBank/DDBJ whole genome shotgun (WGS) entry which is preliminary data.</text>
</comment>
<feature type="domain" description="Glycosyltransferase 2-like" evidence="4">
    <location>
        <begin position="5"/>
        <end position="169"/>
    </location>
</feature>
<evidence type="ECO:0000313" key="6">
    <source>
        <dbReference type="Proteomes" id="UP000230842"/>
    </source>
</evidence>
<dbReference type="PANTHER" id="PTHR43398:SF1">
    <property type="entry name" value="DOLICHOL-PHOSPHATE MANNOSYLTRANSFERASE SUBUNIT 1"/>
    <property type="match status" value="1"/>
</dbReference>
<organism evidence="5 6">
    <name type="scientific">Mumia flava</name>
    <dbReference type="NCBI Taxonomy" id="1348852"/>
    <lineage>
        <taxon>Bacteria</taxon>
        <taxon>Bacillati</taxon>
        <taxon>Actinomycetota</taxon>
        <taxon>Actinomycetes</taxon>
        <taxon>Propionibacteriales</taxon>
        <taxon>Nocardioidaceae</taxon>
        <taxon>Mumia</taxon>
    </lineage>
</organism>
<evidence type="ECO:0000313" key="5">
    <source>
        <dbReference type="EMBL" id="PJJ53478.1"/>
    </source>
</evidence>
<dbReference type="EMBL" id="PGEZ01000002">
    <property type="protein sequence ID" value="PJJ53478.1"/>
    <property type="molecule type" value="Genomic_DNA"/>
</dbReference>
<dbReference type="SUPFAM" id="SSF53448">
    <property type="entry name" value="Nucleotide-diphospho-sugar transferases"/>
    <property type="match status" value="1"/>
</dbReference>
<dbReference type="Pfam" id="PF00535">
    <property type="entry name" value="Glycos_transf_2"/>
    <property type="match status" value="1"/>
</dbReference>
<evidence type="ECO:0000256" key="3">
    <source>
        <dbReference type="ARBA" id="ARBA00022679"/>
    </source>
</evidence>
<dbReference type="InterPro" id="IPR029044">
    <property type="entry name" value="Nucleotide-diphossugar_trans"/>
</dbReference>
<accession>A0A0B2B4F5</accession>
<evidence type="ECO:0000259" key="4">
    <source>
        <dbReference type="Pfam" id="PF00535"/>
    </source>
</evidence>
<dbReference type="Gene3D" id="3.90.550.10">
    <property type="entry name" value="Spore Coat Polysaccharide Biosynthesis Protein SpsA, Chain A"/>
    <property type="match status" value="1"/>
</dbReference>
<dbReference type="InterPro" id="IPR001173">
    <property type="entry name" value="Glyco_trans_2-like"/>
</dbReference>
<dbReference type="AlphaFoldDB" id="A0A0B2B4F5"/>
<evidence type="ECO:0000256" key="1">
    <source>
        <dbReference type="ARBA" id="ARBA00006739"/>
    </source>
</evidence>
<name>A0A0B2B4F5_9ACTN</name>
<comment type="similarity">
    <text evidence="1">Belongs to the glycosyltransferase 2 family.</text>
</comment>
<dbReference type="Proteomes" id="UP000230842">
    <property type="component" value="Unassembled WGS sequence"/>
</dbReference>
<dbReference type="CDD" id="cd06442">
    <property type="entry name" value="DPM1_like"/>
    <property type="match status" value="1"/>
</dbReference>
<dbReference type="PANTHER" id="PTHR43398">
    <property type="entry name" value="DOLICHOL-PHOSPHATE MANNOSYLTRANSFERASE SUBUNIT 1"/>
    <property type="match status" value="1"/>
</dbReference>
<dbReference type="GO" id="GO:0009247">
    <property type="term" value="P:glycolipid biosynthetic process"/>
    <property type="evidence" value="ECO:0007669"/>
    <property type="project" value="TreeGrafter"/>
</dbReference>
<evidence type="ECO:0000256" key="2">
    <source>
        <dbReference type="ARBA" id="ARBA00022676"/>
    </source>
</evidence>
<keyword evidence="3 5" id="KW-0808">Transferase</keyword>
<keyword evidence="6" id="KW-1185">Reference proteome</keyword>